<dbReference type="EMBL" id="MF448340">
    <property type="protein sequence ID" value="ASU00490.1"/>
    <property type="molecule type" value="Genomic_DNA"/>
</dbReference>
<accession>A0A223LDF3</accession>
<proteinExistence type="predicted"/>
<dbReference type="KEGG" id="vg:55604429"/>
<dbReference type="Proteomes" id="UP000226092">
    <property type="component" value="Segment"/>
</dbReference>
<evidence type="ECO:0000313" key="2">
    <source>
        <dbReference type="Proteomes" id="UP000226092"/>
    </source>
</evidence>
<dbReference type="RefSeq" id="YP_009834362.1">
    <property type="nucleotide sequence ID" value="NC_048673.1"/>
</dbReference>
<reference evidence="1 2" key="1">
    <citation type="submission" date="2017-07" db="EMBL/GenBank/DDBJ databases">
        <title>In vitro design and evaluation of phage cocktails against multidrug-resistant Aeromonas salmonicida.</title>
        <authorList>
            <person name="Chen L."/>
            <person name="Yuan S."/>
            <person name="Ma Y."/>
        </authorList>
    </citation>
    <scope>NUCLEOTIDE SEQUENCE [LARGE SCALE GENOMIC DNA]</scope>
</reference>
<protein>
    <submittedName>
        <fullName evidence="1">Uncharacterized protein</fullName>
    </submittedName>
</protein>
<keyword evidence="2" id="KW-1185">Reference proteome</keyword>
<name>A0A223LDF3_9CAUD</name>
<dbReference type="GeneID" id="55604429"/>
<sequence>MFKYKVWFASEEQKAEMIRYINEDELGPCKVVVPYLEEIDVGVKYDFESNKKLETYSYSDGTLKTVFNGKYNDGINLFIPEDIDDGRVCCEAIE</sequence>
<evidence type="ECO:0000313" key="1">
    <source>
        <dbReference type="EMBL" id="ASU00490.1"/>
    </source>
</evidence>
<organism evidence="1 2">
    <name type="scientific">Aeromonas phage AS-zj</name>
    <dbReference type="NCBI Taxonomy" id="2024208"/>
    <lineage>
        <taxon>Viruses</taxon>
        <taxon>Duplodnaviria</taxon>
        <taxon>Heunggongvirae</taxon>
        <taxon>Uroviricota</taxon>
        <taxon>Caudoviricetes</taxon>
        <taxon>Pantevenvirales</taxon>
        <taxon>Straboviridae</taxon>
        <taxon>Emmerichvirinae</taxon>
        <taxon>Ceceduovirus</taxon>
        <taxon>Ceceduovirus aszj</taxon>
    </lineage>
</organism>